<proteinExistence type="predicted"/>
<dbReference type="RefSeq" id="WP_094194681.1">
    <property type="nucleotide sequence ID" value="NZ_CP015353.1"/>
</dbReference>
<evidence type="ECO:0000259" key="4">
    <source>
        <dbReference type="PROSITE" id="PS51995"/>
    </source>
</evidence>
<evidence type="ECO:0000256" key="3">
    <source>
        <dbReference type="SAM" id="SignalP"/>
    </source>
</evidence>
<dbReference type="EMBL" id="CP015353">
    <property type="protein sequence ID" value="ANS52018.1"/>
    <property type="molecule type" value="Genomic_DNA"/>
</dbReference>
<dbReference type="Pfam" id="PF07737">
    <property type="entry name" value="ATLF"/>
    <property type="match status" value="1"/>
</dbReference>
<keyword evidence="2" id="KW-0964">Secreted</keyword>
<dbReference type="SUPFAM" id="SSF55486">
    <property type="entry name" value="Metalloproteases ('zincins'), catalytic domain"/>
    <property type="match status" value="1"/>
</dbReference>
<dbReference type="AlphaFoldDB" id="A0A9W3SIX2"/>
<dbReference type="InterPro" id="IPR024079">
    <property type="entry name" value="MetalloPept_cat_dom_sf"/>
</dbReference>
<dbReference type="InterPro" id="IPR047568">
    <property type="entry name" value="ATLF-like_dom"/>
</dbReference>
<accession>A0A9W3SIX2</accession>
<dbReference type="PROSITE" id="PS51995">
    <property type="entry name" value="ATLF"/>
    <property type="match status" value="1"/>
</dbReference>
<sequence>MSKKRTKKLLALMPPLIISGGLVSANTHIYAAEDHYIEKRSPNINFKPHYEPRDKVKAEAYSKERYSEWRKTLQLSHQKELEEFQKKINLQYLNKKLELARGNIENIKDSTLKQQLKQIDTMIKQPVNRTKEKQIIYTHFTAEELGFINESQMKKDDGSQQLDENKIENVLRYYEYGILRDLKFGNLMMKKGDKGQHFVVKLELPSGTYLGHLGDGQVILPSECAIEIANKQADKPKIIIVDGKQIIKVNAKLVQKAEIQEKIKEREQVLNDDINKLLNNDGSKIVKLDIEEISASYSMKQAHEAITSLVNNKFIPKEILKDGLLKLKSKDGLVFTDGVLKESSNIGGFYSPKDKNIYIKTNLSHHLTNQYLNFDVSHHLLHELGHLVDVEILGKGLKYLSANDEYFLSIYKEEKSNITNLNTVHDYAQESTIEFFAEVFKSMYSSNVKYRESIRKEAPEAVKYIEDKLKEYNYL</sequence>
<protein>
    <recommendedName>
        <fullName evidence="4">ATLF-like domain-containing protein</fullName>
    </recommendedName>
</protein>
<gene>
    <name evidence="5" type="ORF">BT246_67260</name>
</gene>
<evidence type="ECO:0000313" key="6">
    <source>
        <dbReference type="Proteomes" id="UP000092743"/>
    </source>
</evidence>
<comment type="subcellular location">
    <subcellularLocation>
        <location evidence="1">Secreted</location>
    </subcellularLocation>
</comment>
<feature type="domain" description="ATLF-like" evidence="4">
    <location>
        <begin position="256"/>
        <end position="470"/>
    </location>
</feature>
<keyword evidence="5" id="KW-0614">Plasmid</keyword>
<name>A0A9W3SIX2_BACTU</name>
<evidence type="ECO:0000256" key="2">
    <source>
        <dbReference type="ARBA" id="ARBA00022525"/>
    </source>
</evidence>
<evidence type="ECO:0000313" key="5">
    <source>
        <dbReference type="EMBL" id="ANS52018.1"/>
    </source>
</evidence>
<keyword evidence="3" id="KW-0732">Signal</keyword>
<organism evidence="5 6">
    <name type="scientific">Bacillus thuringiensis</name>
    <dbReference type="NCBI Taxonomy" id="1428"/>
    <lineage>
        <taxon>Bacteria</taxon>
        <taxon>Bacillati</taxon>
        <taxon>Bacillota</taxon>
        <taxon>Bacilli</taxon>
        <taxon>Bacillales</taxon>
        <taxon>Bacillaceae</taxon>
        <taxon>Bacillus</taxon>
        <taxon>Bacillus cereus group</taxon>
    </lineage>
</organism>
<feature type="signal peptide" evidence="3">
    <location>
        <begin position="1"/>
        <end position="24"/>
    </location>
</feature>
<dbReference type="GO" id="GO:0005576">
    <property type="term" value="C:extracellular region"/>
    <property type="evidence" value="ECO:0007669"/>
    <property type="project" value="UniProtKB-SubCell"/>
</dbReference>
<evidence type="ECO:0000256" key="1">
    <source>
        <dbReference type="ARBA" id="ARBA00004613"/>
    </source>
</evidence>
<geneLocation type="plasmid" evidence="5 6">
    <name>p120510</name>
</geneLocation>
<dbReference type="Gene3D" id="3.40.390.10">
    <property type="entry name" value="Collagenase (Catalytic Domain)"/>
    <property type="match status" value="1"/>
</dbReference>
<feature type="chain" id="PRO_5040985421" description="ATLF-like domain-containing protein" evidence="3">
    <location>
        <begin position="25"/>
        <end position="475"/>
    </location>
</feature>
<reference evidence="5 6" key="1">
    <citation type="submission" date="2016-04" db="EMBL/GenBank/DDBJ databases">
        <title>High quality genome of the nematocidal Bacillus thuringiensis MYBT18246.</title>
        <authorList>
            <person name="Hollensteiner J."/>
            <person name="Poehlein A."/>
            <person name="Sproeer C."/>
            <person name="Bunk B."/>
            <person name="Rosenstiel P."/>
            <person name="Schulenburg H."/>
            <person name="Liesegang H."/>
        </authorList>
    </citation>
    <scope>NUCLEOTIDE SEQUENCE [LARGE SCALE GENOMIC DNA]</scope>
    <source>
        <strain evidence="5 6">MYBT18246</strain>
        <plasmid evidence="5 6">p120510</plasmid>
    </source>
</reference>
<dbReference type="CDD" id="cd20493">
    <property type="entry name" value="M34_ATLF_C-like"/>
    <property type="match status" value="1"/>
</dbReference>
<dbReference type="Gene3D" id="3.90.176.10">
    <property type="entry name" value="Toxin ADP-ribosyltransferase, Chain A, domain 1"/>
    <property type="match status" value="1"/>
</dbReference>
<dbReference type="InterPro" id="IPR014781">
    <property type="entry name" value="Anthrax_toxin_lethal/edema_N/C"/>
</dbReference>
<dbReference type="Proteomes" id="UP000092743">
    <property type="component" value="Plasmid p120510"/>
</dbReference>
<dbReference type="SUPFAM" id="SSF56399">
    <property type="entry name" value="ADP-ribosylation"/>
    <property type="match status" value="1"/>
</dbReference>
<dbReference type="GO" id="GO:0008237">
    <property type="term" value="F:metallopeptidase activity"/>
    <property type="evidence" value="ECO:0007669"/>
    <property type="project" value="InterPro"/>
</dbReference>